<feature type="region of interest" description="Disordered" evidence="1">
    <location>
        <begin position="26"/>
        <end position="58"/>
    </location>
</feature>
<reference evidence="2" key="1">
    <citation type="journal article" date="2014" name="Genome Announc.">
        <title>De novo whole-genome sequence and genome annotation of Lichtheimia ramosa.</title>
        <authorList>
            <person name="Linde J."/>
            <person name="Schwartze V."/>
            <person name="Binder U."/>
            <person name="Lass-Florl C."/>
            <person name="Voigt K."/>
            <person name="Horn F."/>
        </authorList>
    </citation>
    <scope>NUCLEOTIDE SEQUENCE</scope>
    <source>
        <strain evidence="2">JMRC FSU:6197</strain>
    </source>
</reference>
<organism evidence="2">
    <name type="scientific">Lichtheimia ramosa</name>
    <dbReference type="NCBI Taxonomy" id="688394"/>
    <lineage>
        <taxon>Eukaryota</taxon>
        <taxon>Fungi</taxon>
        <taxon>Fungi incertae sedis</taxon>
        <taxon>Mucoromycota</taxon>
        <taxon>Mucoromycotina</taxon>
        <taxon>Mucoromycetes</taxon>
        <taxon>Mucorales</taxon>
        <taxon>Lichtheimiaceae</taxon>
        <taxon>Lichtheimia</taxon>
    </lineage>
</organism>
<dbReference type="EMBL" id="LK023324">
    <property type="protein sequence ID" value="CDS08327.1"/>
    <property type="molecule type" value="Genomic_DNA"/>
</dbReference>
<evidence type="ECO:0000313" key="2">
    <source>
        <dbReference type="EMBL" id="CDS08327.1"/>
    </source>
</evidence>
<protein>
    <submittedName>
        <fullName evidence="2">Uncharacterized protein</fullName>
    </submittedName>
</protein>
<gene>
    <name evidence="2" type="ORF">LRAMOSA02275</name>
</gene>
<accession>A0A077WNJ8</accession>
<evidence type="ECO:0000256" key="1">
    <source>
        <dbReference type="SAM" id="MobiDB-lite"/>
    </source>
</evidence>
<dbReference type="OrthoDB" id="2260663at2759"/>
<sequence>MQTVLTTTTMTPSSFAVRQWRRFSSQVRSMHLKRQKSTSSRKSEASSKSSKSSKSNKSVRFELVEDVYYTHSPSEYDRSPATEHTARPVLGQLFFIDEKDDYDKALVRNTNNNRHRSFQSAVIHLALRAWR</sequence>
<dbReference type="AlphaFoldDB" id="A0A077WNJ8"/>
<name>A0A077WNJ8_9FUNG</name>
<feature type="compositionally biased region" description="Low complexity" evidence="1">
    <location>
        <begin position="46"/>
        <end position="58"/>
    </location>
</feature>
<proteinExistence type="predicted"/>